<dbReference type="PANTHER" id="PTHR30126:SF40">
    <property type="entry name" value="HTH-TYPE TRANSCRIPTIONAL REGULATOR GLTR"/>
    <property type="match status" value="1"/>
</dbReference>
<evidence type="ECO:0000256" key="2">
    <source>
        <dbReference type="ARBA" id="ARBA00023015"/>
    </source>
</evidence>
<keyword evidence="4" id="KW-0804">Transcription</keyword>
<dbReference type="GO" id="GO:0000976">
    <property type="term" value="F:transcription cis-regulatory region binding"/>
    <property type="evidence" value="ECO:0007669"/>
    <property type="project" value="TreeGrafter"/>
</dbReference>
<keyword evidence="2" id="KW-0805">Transcription regulation</keyword>
<evidence type="ECO:0000313" key="6">
    <source>
        <dbReference type="EMBL" id="ATF27040.1"/>
    </source>
</evidence>
<accession>A0A1D2JXI8</accession>
<dbReference type="GO" id="GO:0003700">
    <property type="term" value="F:DNA-binding transcription factor activity"/>
    <property type="evidence" value="ECO:0007669"/>
    <property type="project" value="InterPro"/>
</dbReference>
<comment type="similarity">
    <text evidence="1">Belongs to the LysR transcriptional regulatory family.</text>
</comment>
<reference evidence="7" key="3">
    <citation type="submission" date="2018-04" db="EMBL/GenBank/DDBJ databases">
        <authorList>
            <person name="Go L.Y."/>
            <person name="Mitchell J.A."/>
        </authorList>
    </citation>
    <scope>NUCLEOTIDE SEQUENCE</scope>
    <source>
        <strain evidence="7">BSAS1 3</strain>
    </source>
</reference>
<dbReference type="STRING" id="2756.BFR44_03990"/>
<reference evidence="6 8" key="1">
    <citation type="submission" date="2017-09" db="EMBL/GenBank/DDBJ databases">
        <title>Complete Genome Sequences of Two Strains of the Meat Spoilage Bacterium Brochothrix thermosphacta Isolated from Ground Chicken.</title>
        <authorList>
            <person name="Paoli G.C."/>
            <person name="Wijey C."/>
            <person name="Chen C.-Y."/>
            <person name="Nguyen L."/>
            <person name="Yan X."/>
            <person name="Irwin P.L."/>
        </authorList>
    </citation>
    <scope>NUCLEOTIDE SEQUENCE [LARGE SCALE GENOMIC DNA]</scope>
    <source>
        <strain evidence="6 8">BI</strain>
    </source>
</reference>
<evidence type="ECO:0000313" key="7">
    <source>
        <dbReference type="EMBL" id="SPP30765.1"/>
    </source>
</evidence>
<dbReference type="PRINTS" id="PR00039">
    <property type="entry name" value="HTHLYSR"/>
</dbReference>
<dbReference type="EMBL" id="OUNC01000078">
    <property type="protein sequence ID" value="SPP30765.1"/>
    <property type="molecule type" value="Genomic_DNA"/>
</dbReference>
<dbReference type="SUPFAM" id="SSF46785">
    <property type="entry name" value="Winged helix' DNA-binding domain"/>
    <property type="match status" value="1"/>
</dbReference>
<dbReference type="PANTHER" id="PTHR30126">
    <property type="entry name" value="HTH-TYPE TRANSCRIPTIONAL REGULATOR"/>
    <property type="match status" value="1"/>
</dbReference>
<proteinExistence type="inferred from homology"/>
<dbReference type="Pfam" id="PF00126">
    <property type="entry name" value="HTH_1"/>
    <property type="match status" value="1"/>
</dbReference>
<dbReference type="AlphaFoldDB" id="A0A1D2JXI8"/>
<dbReference type="EMBL" id="CP023483">
    <property type="protein sequence ID" value="ATF27040.1"/>
    <property type="molecule type" value="Genomic_DNA"/>
</dbReference>
<dbReference type="Proteomes" id="UP000270190">
    <property type="component" value="Unassembled WGS sequence"/>
</dbReference>
<dbReference type="InterPro" id="IPR036390">
    <property type="entry name" value="WH_DNA-bd_sf"/>
</dbReference>
<feature type="domain" description="HTH lysR-type" evidence="5">
    <location>
        <begin position="1"/>
        <end position="58"/>
    </location>
</feature>
<dbReference type="InterPro" id="IPR000847">
    <property type="entry name" value="LysR_HTH_N"/>
</dbReference>
<dbReference type="InterPro" id="IPR036388">
    <property type="entry name" value="WH-like_DNA-bd_sf"/>
</dbReference>
<sequence length="95" mass="11027">MLDIRYYTFLKVYETLNYTRAAEELHITQPTVSQHIAYIERNHNVKLFRTSHRQTIALPAADYLYIRTKKLAGMSASVVDKIHEITASEADITKK</sequence>
<evidence type="ECO:0000259" key="5">
    <source>
        <dbReference type="PROSITE" id="PS50931"/>
    </source>
</evidence>
<name>A0A1D2JXI8_BROTH</name>
<dbReference type="RefSeq" id="WP_029090994.1">
    <property type="nucleotide sequence ID" value="NZ_CBCPHX010000001.1"/>
</dbReference>
<keyword evidence="3" id="KW-0238">DNA-binding</keyword>
<keyword evidence="8" id="KW-1185">Reference proteome</keyword>
<reference evidence="9" key="2">
    <citation type="submission" date="2018-04" db="EMBL/GenBank/DDBJ databases">
        <authorList>
            <person name="Illikoud N."/>
        </authorList>
    </citation>
    <scope>NUCLEOTIDE SEQUENCE [LARGE SCALE GENOMIC DNA]</scope>
</reference>
<evidence type="ECO:0000256" key="1">
    <source>
        <dbReference type="ARBA" id="ARBA00009437"/>
    </source>
</evidence>
<dbReference type="Gene3D" id="1.10.10.10">
    <property type="entry name" value="Winged helix-like DNA-binding domain superfamily/Winged helix DNA-binding domain"/>
    <property type="match status" value="1"/>
</dbReference>
<dbReference type="OrthoDB" id="9785745at2"/>
<evidence type="ECO:0000256" key="4">
    <source>
        <dbReference type="ARBA" id="ARBA00023163"/>
    </source>
</evidence>
<dbReference type="KEGG" id="bths:CNY62_12085"/>
<organism evidence="6 8">
    <name type="scientific">Brochothrix thermosphacta</name>
    <name type="common">Microbacterium thermosphactum</name>
    <dbReference type="NCBI Taxonomy" id="2756"/>
    <lineage>
        <taxon>Bacteria</taxon>
        <taxon>Bacillati</taxon>
        <taxon>Bacillota</taxon>
        <taxon>Bacilli</taxon>
        <taxon>Bacillales</taxon>
        <taxon>Listeriaceae</taxon>
        <taxon>Brochothrix</taxon>
    </lineage>
</organism>
<evidence type="ECO:0000313" key="8">
    <source>
        <dbReference type="Proteomes" id="UP000243591"/>
    </source>
</evidence>
<evidence type="ECO:0000256" key="3">
    <source>
        <dbReference type="ARBA" id="ARBA00023125"/>
    </source>
</evidence>
<gene>
    <name evidence="7" type="ORF">BTBSAS_80105</name>
    <name evidence="6" type="ORF">CNY62_12085</name>
</gene>
<dbReference type="PROSITE" id="PS50931">
    <property type="entry name" value="HTH_LYSR"/>
    <property type="match status" value="1"/>
</dbReference>
<evidence type="ECO:0000313" key="9">
    <source>
        <dbReference type="Proteomes" id="UP000270190"/>
    </source>
</evidence>
<protein>
    <submittedName>
        <fullName evidence="6">LysR family transcriptional regulator</fullName>
    </submittedName>
    <submittedName>
        <fullName evidence="7">Putative transcriptional regulator</fullName>
    </submittedName>
</protein>
<dbReference type="Proteomes" id="UP000243591">
    <property type="component" value="Chromosome"/>
</dbReference>